<evidence type="ECO:0000313" key="2">
    <source>
        <dbReference type="EMBL" id="RRR70665.1"/>
    </source>
</evidence>
<dbReference type="AlphaFoldDB" id="A0A426TXS0"/>
<dbReference type="SMART" id="SM00065">
    <property type="entry name" value="GAF"/>
    <property type="match status" value="1"/>
</dbReference>
<reference evidence="2 3" key="1">
    <citation type="submission" date="2018-12" db="EMBL/GenBank/DDBJ databases">
        <title>Genome Sequence of Candidatus Viridilinea halotolerans isolated from saline sulfide-rich spring.</title>
        <authorList>
            <person name="Grouzdev D.S."/>
            <person name="Burganskaya E.I."/>
            <person name="Krutkina M.S."/>
            <person name="Sukhacheva M.V."/>
            <person name="Gorlenko V.M."/>
        </authorList>
    </citation>
    <scope>NUCLEOTIDE SEQUENCE [LARGE SCALE GENOMIC DNA]</scope>
    <source>
        <strain evidence="2">Chok-6</strain>
    </source>
</reference>
<sequence length="309" mass="34044">MTDSRTLAEREQELALLYEITAISKHIANEQQLFDLTLDKASRLLNSEIVVIYVRTGAEDELVARAARGVRLSKVAATLRLTTAQRHLLVDAQQDAGVILPQPLGAKYPVRVAMGIPLQREQVLLGWIYVARVRQTVFTPQEHALYLVLGEQVARALEMLLAWEQQRQQQAQLSQLLAEMQAANQRQATLLATINELAMPILSLDQRTLLIPLIGMIDHERATLIQERMLAAISTRRARRVILDISGVVTVDEVVLMALLNATRAAELLGATVILCGIGPEIAQAMVSSGVPLALKTTHDLRAALGLRV</sequence>
<dbReference type="SUPFAM" id="SSF55781">
    <property type="entry name" value="GAF domain-like"/>
    <property type="match status" value="1"/>
</dbReference>
<dbReference type="SUPFAM" id="SSF52091">
    <property type="entry name" value="SpoIIaa-like"/>
    <property type="match status" value="1"/>
</dbReference>
<dbReference type="InterPro" id="IPR002645">
    <property type="entry name" value="STAS_dom"/>
</dbReference>
<dbReference type="PANTHER" id="PTHR33745:SF1">
    <property type="entry name" value="RSBT ANTAGONIST PROTEIN RSBS"/>
    <property type="match status" value="1"/>
</dbReference>
<dbReference type="InterPro" id="IPR003018">
    <property type="entry name" value="GAF"/>
</dbReference>
<dbReference type="Gene3D" id="3.30.750.24">
    <property type="entry name" value="STAS domain"/>
    <property type="match status" value="1"/>
</dbReference>
<proteinExistence type="predicted"/>
<dbReference type="InterPro" id="IPR029016">
    <property type="entry name" value="GAF-like_dom_sf"/>
</dbReference>
<protein>
    <submittedName>
        <fullName evidence="2">STAS domain-containing protein</fullName>
    </submittedName>
</protein>
<dbReference type="PROSITE" id="PS50801">
    <property type="entry name" value="STAS"/>
    <property type="match status" value="1"/>
</dbReference>
<feature type="domain" description="STAS" evidence="1">
    <location>
        <begin position="198"/>
        <end position="291"/>
    </location>
</feature>
<dbReference type="PANTHER" id="PTHR33745">
    <property type="entry name" value="RSBT ANTAGONIST PROTEIN RSBS-RELATED"/>
    <property type="match status" value="1"/>
</dbReference>
<dbReference type="CDD" id="cd07041">
    <property type="entry name" value="STAS_RsbR_RsbS_like"/>
    <property type="match status" value="1"/>
</dbReference>
<dbReference type="Pfam" id="PF01590">
    <property type="entry name" value="GAF"/>
    <property type="match status" value="1"/>
</dbReference>
<dbReference type="Pfam" id="PF01740">
    <property type="entry name" value="STAS"/>
    <property type="match status" value="1"/>
</dbReference>
<name>A0A426TXS0_9CHLR</name>
<accession>A0A426TXS0</accession>
<dbReference type="Gene3D" id="3.30.450.40">
    <property type="match status" value="1"/>
</dbReference>
<gene>
    <name evidence="2" type="ORF">EI684_12980</name>
</gene>
<evidence type="ECO:0000313" key="3">
    <source>
        <dbReference type="Proteomes" id="UP000280307"/>
    </source>
</evidence>
<comment type="caution">
    <text evidence="2">The sequence shown here is derived from an EMBL/GenBank/DDBJ whole genome shotgun (WGS) entry which is preliminary data.</text>
</comment>
<evidence type="ECO:0000259" key="1">
    <source>
        <dbReference type="PROSITE" id="PS50801"/>
    </source>
</evidence>
<dbReference type="EMBL" id="RSAS01000504">
    <property type="protein sequence ID" value="RRR70665.1"/>
    <property type="molecule type" value="Genomic_DNA"/>
</dbReference>
<dbReference type="InterPro" id="IPR036513">
    <property type="entry name" value="STAS_dom_sf"/>
</dbReference>
<organism evidence="2 3">
    <name type="scientific">Candidatus Viridilinea halotolerans</name>
    <dbReference type="NCBI Taxonomy" id="2491704"/>
    <lineage>
        <taxon>Bacteria</taxon>
        <taxon>Bacillati</taxon>
        <taxon>Chloroflexota</taxon>
        <taxon>Chloroflexia</taxon>
        <taxon>Chloroflexales</taxon>
        <taxon>Chloroflexineae</taxon>
        <taxon>Oscillochloridaceae</taxon>
        <taxon>Candidatus Viridilinea</taxon>
    </lineage>
</organism>
<dbReference type="InterPro" id="IPR051932">
    <property type="entry name" value="Bact_StressResp_Reg"/>
</dbReference>
<dbReference type="Proteomes" id="UP000280307">
    <property type="component" value="Unassembled WGS sequence"/>
</dbReference>